<accession>A0A5Q2RJV0</accession>
<dbReference type="GO" id="GO:0005829">
    <property type="term" value="C:cytosol"/>
    <property type="evidence" value="ECO:0007669"/>
    <property type="project" value="TreeGrafter"/>
</dbReference>
<evidence type="ECO:0000259" key="7">
    <source>
        <dbReference type="Pfam" id="PF00551"/>
    </source>
</evidence>
<dbReference type="KEGG" id="atq:GH723_08815"/>
<dbReference type="HAMAP" id="MF_00182">
    <property type="entry name" value="Formyl_trans"/>
    <property type="match status" value="1"/>
</dbReference>
<evidence type="ECO:0000256" key="4">
    <source>
        <dbReference type="ARBA" id="ARBA00022917"/>
    </source>
</evidence>
<evidence type="ECO:0000256" key="3">
    <source>
        <dbReference type="ARBA" id="ARBA00022679"/>
    </source>
</evidence>
<dbReference type="CDD" id="cd08704">
    <property type="entry name" value="Met_tRNA_FMT_C"/>
    <property type="match status" value="1"/>
</dbReference>
<dbReference type="AlphaFoldDB" id="A0A5Q2RJV0"/>
<evidence type="ECO:0000259" key="8">
    <source>
        <dbReference type="Pfam" id="PF02911"/>
    </source>
</evidence>
<proteinExistence type="inferred from homology"/>
<dbReference type="Gene3D" id="3.40.50.12230">
    <property type="match status" value="1"/>
</dbReference>
<dbReference type="CDD" id="cd08646">
    <property type="entry name" value="FMT_core_Met-tRNA-FMT_N"/>
    <property type="match status" value="1"/>
</dbReference>
<evidence type="ECO:0000256" key="2">
    <source>
        <dbReference type="ARBA" id="ARBA00012261"/>
    </source>
</evidence>
<feature type="domain" description="Formyl transferase N-terminal" evidence="7">
    <location>
        <begin position="104"/>
        <end position="271"/>
    </location>
</feature>
<evidence type="ECO:0000256" key="1">
    <source>
        <dbReference type="ARBA" id="ARBA00010699"/>
    </source>
</evidence>
<feature type="binding site" evidence="5">
    <location>
        <begin position="200"/>
        <end position="203"/>
    </location>
    <ligand>
        <name>(6S)-5,6,7,8-tetrahydrofolate</name>
        <dbReference type="ChEBI" id="CHEBI:57453"/>
    </ligand>
</feature>
<feature type="compositionally biased region" description="Basic residues" evidence="6">
    <location>
        <begin position="7"/>
        <end position="42"/>
    </location>
</feature>
<name>A0A5Q2RJV0_9ACTN</name>
<feature type="domain" description="Formyl transferase C-terminal" evidence="8">
    <location>
        <begin position="290"/>
        <end position="378"/>
    </location>
</feature>
<dbReference type="Proteomes" id="UP000334019">
    <property type="component" value="Chromosome"/>
</dbReference>
<keyword evidence="3 5" id="KW-0808">Transferase</keyword>
<feature type="region of interest" description="Disordered" evidence="6">
    <location>
        <begin position="1"/>
        <end position="79"/>
    </location>
</feature>
<dbReference type="SUPFAM" id="SSF50486">
    <property type="entry name" value="FMT C-terminal domain-like"/>
    <property type="match status" value="1"/>
</dbReference>
<evidence type="ECO:0000256" key="5">
    <source>
        <dbReference type="HAMAP-Rule" id="MF_00182"/>
    </source>
</evidence>
<organism evidence="9 10">
    <name type="scientific">Actinomarinicola tropica</name>
    <dbReference type="NCBI Taxonomy" id="2789776"/>
    <lineage>
        <taxon>Bacteria</taxon>
        <taxon>Bacillati</taxon>
        <taxon>Actinomycetota</taxon>
        <taxon>Acidimicrobiia</taxon>
        <taxon>Acidimicrobiales</taxon>
        <taxon>Iamiaceae</taxon>
        <taxon>Actinomarinicola</taxon>
    </lineage>
</organism>
<evidence type="ECO:0000256" key="6">
    <source>
        <dbReference type="SAM" id="MobiDB-lite"/>
    </source>
</evidence>
<sequence>MGDRPSQRRPPHGVRPRRQRGVLRGRRVPRPRVPARARPPRRRPADRAPRRGHPQGGDAHAPRAPARRRGGGGPGRARAWPGLAARRAAALTVVAPPPERPRRLVYLGTPDVAVPPLRALHDAGFEIPLVVSRADKRRGRGSGLSPSPVKALATELGIPVTTDVDAALEVDAELGVVVAFGRIIKPHVLERLPMVNLHFSLLPEWRGAAPVERAILAGDERTGVCLMAVEEGLDTGGVYRREVVDIDPDETLDELRGRLVDIGADVLVAALGEGLGPPVPQEGEPTYAEKIRPEELEIDWTRPVRDVHAVVRLGGAWTTFRGRRLKVHRTARVPDGPALAPGHIDGRHVGAGDGVLELVEVQPEGKARQAASAWVNGARPTPDDRLGG</sequence>
<comment type="catalytic activity">
    <reaction evidence="5">
        <text>L-methionyl-tRNA(fMet) + (6R)-10-formyltetrahydrofolate = N-formyl-L-methionyl-tRNA(fMet) + (6S)-5,6,7,8-tetrahydrofolate + H(+)</text>
        <dbReference type="Rhea" id="RHEA:24380"/>
        <dbReference type="Rhea" id="RHEA-COMP:9952"/>
        <dbReference type="Rhea" id="RHEA-COMP:9953"/>
        <dbReference type="ChEBI" id="CHEBI:15378"/>
        <dbReference type="ChEBI" id="CHEBI:57453"/>
        <dbReference type="ChEBI" id="CHEBI:78530"/>
        <dbReference type="ChEBI" id="CHEBI:78844"/>
        <dbReference type="ChEBI" id="CHEBI:195366"/>
        <dbReference type="EC" id="2.1.2.9"/>
    </reaction>
</comment>
<dbReference type="InterPro" id="IPR011034">
    <property type="entry name" value="Formyl_transferase-like_C_sf"/>
</dbReference>
<dbReference type="InterPro" id="IPR005793">
    <property type="entry name" value="Formyl_trans_C"/>
</dbReference>
<dbReference type="InterPro" id="IPR036477">
    <property type="entry name" value="Formyl_transf_N_sf"/>
</dbReference>
<protein>
    <recommendedName>
        <fullName evidence="2 5">Methionyl-tRNA formyltransferase</fullName>
        <ecNumber evidence="2 5">2.1.2.9</ecNumber>
    </recommendedName>
</protein>
<dbReference type="SUPFAM" id="SSF53328">
    <property type="entry name" value="Formyltransferase"/>
    <property type="match status" value="1"/>
</dbReference>
<dbReference type="Pfam" id="PF02911">
    <property type="entry name" value="Formyl_trans_C"/>
    <property type="match status" value="1"/>
</dbReference>
<dbReference type="EMBL" id="CP045851">
    <property type="protein sequence ID" value="QGG95192.1"/>
    <property type="molecule type" value="Genomic_DNA"/>
</dbReference>
<keyword evidence="10" id="KW-1185">Reference proteome</keyword>
<evidence type="ECO:0000313" key="9">
    <source>
        <dbReference type="EMBL" id="QGG95192.1"/>
    </source>
</evidence>
<gene>
    <name evidence="5" type="primary">fmt</name>
    <name evidence="9" type="ORF">GH723_08815</name>
</gene>
<evidence type="ECO:0000313" key="10">
    <source>
        <dbReference type="Proteomes" id="UP000334019"/>
    </source>
</evidence>
<comment type="function">
    <text evidence="5">Attaches a formyl group to the free amino group of methionyl-tRNA(fMet). The formyl group appears to play a dual role in the initiator identity of N-formylmethionyl-tRNA by promoting its recognition by IF2 and preventing the misappropriation of this tRNA by the elongation apparatus.</text>
</comment>
<dbReference type="PANTHER" id="PTHR11138">
    <property type="entry name" value="METHIONYL-TRNA FORMYLTRANSFERASE"/>
    <property type="match status" value="1"/>
</dbReference>
<keyword evidence="4 5" id="KW-0648">Protein biosynthesis</keyword>
<dbReference type="GO" id="GO:0004479">
    <property type="term" value="F:methionyl-tRNA formyltransferase activity"/>
    <property type="evidence" value="ECO:0007669"/>
    <property type="project" value="UniProtKB-UniRule"/>
</dbReference>
<feature type="region of interest" description="Disordered" evidence="6">
    <location>
        <begin position="368"/>
        <end position="388"/>
    </location>
</feature>
<dbReference type="InterPro" id="IPR044135">
    <property type="entry name" value="Met-tRNA-FMT_C"/>
</dbReference>
<dbReference type="PANTHER" id="PTHR11138:SF5">
    <property type="entry name" value="METHIONYL-TRNA FORMYLTRANSFERASE, MITOCHONDRIAL"/>
    <property type="match status" value="1"/>
</dbReference>
<dbReference type="InterPro" id="IPR005794">
    <property type="entry name" value="Fmt"/>
</dbReference>
<dbReference type="EC" id="2.1.2.9" evidence="2 5"/>
<dbReference type="Pfam" id="PF00551">
    <property type="entry name" value="Formyl_trans_N"/>
    <property type="match status" value="1"/>
</dbReference>
<dbReference type="InterPro" id="IPR002376">
    <property type="entry name" value="Formyl_transf_N"/>
</dbReference>
<reference evidence="9 10" key="1">
    <citation type="submission" date="2019-11" db="EMBL/GenBank/DDBJ databases">
        <authorList>
            <person name="He Y."/>
        </authorList>
    </citation>
    <scope>NUCLEOTIDE SEQUENCE [LARGE SCALE GENOMIC DNA]</scope>
    <source>
        <strain evidence="9 10">SCSIO 58843</strain>
    </source>
</reference>
<dbReference type="InterPro" id="IPR041711">
    <property type="entry name" value="Met-tRNA-FMT_N"/>
</dbReference>
<comment type="similarity">
    <text evidence="1 5">Belongs to the Fmt family.</text>
</comment>